<evidence type="ECO:0000313" key="2">
    <source>
        <dbReference type="Proteomes" id="UP000827872"/>
    </source>
</evidence>
<sequence length="109" mass="12212">MLPIAAVTNADTSKCCQQHPGLVKRDPETSCIEFLSSPFKTFKSGCPAKGETPTQGVKWHTFNRPRSAIVTERPQIFCTRLPEAKHQKYRRTRSWNQDTVNHGGSVLGN</sequence>
<dbReference type="Proteomes" id="UP000827872">
    <property type="component" value="Linkage Group LG13"/>
</dbReference>
<organism evidence="1 2">
    <name type="scientific">Sphaerodactylus townsendi</name>
    <dbReference type="NCBI Taxonomy" id="933632"/>
    <lineage>
        <taxon>Eukaryota</taxon>
        <taxon>Metazoa</taxon>
        <taxon>Chordata</taxon>
        <taxon>Craniata</taxon>
        <taxon>Vertebrata</taxon>
        <taxon>Euteleostomi</taxon>
        <taxon>Lepidosauria</taxon>
        <taxon>Squamata</taxon>
        <taxon>Bifurcata</taxon>
        <taxon>Gekkota</taxon>
        <taxon>Sphaerodactylidae</taxon>
        <taxon>Sphaerodactylus</taxon>
    </lineage>
</organism>
<name>A0ACB8FY11_9SAUR</name>
<accession>A0ACB8FY11</accession>
<protein>
    <submittedName>
        <fullName evidence="1">Uncharacterized protein</fullName>
    </submittedName>
</protein>
<dbReference type="EMBL" id="CM037626">
    <property type="protein sequence ID" value="KAH8011543.1"/>
    <property type="molecule type" value="Genomic_DNA"/>
</dbReference>
<proteinExistence type="predicted"/>
<reference evidence="1" key="1">
    <citation type="submission" date="2021-08" db="EMBL/GenBank/DDBJ databases">
        <title>The first chromosome-level gecko genome reveals the dynamic sex chromosomes of Neotropical dwarf geckos (Sphaerodactylidae: Sphaerodactylus).</title>
        <authorList>
            <person name="Pinto B.J."/>
            <person name="Keating S.E."/>
            <person name="Gamble T."/>
        </authorList>
    </citation>
    <scope>NUCLEOTIDE SEQUENCE</scope>
    <source>
        <strain evidence="1">TG3544</strain>
    </source>
</reference>
<comment type="caution">
    <text evidence="1">The sequence shown here is derived from an EMBL/GenBank/DDBJ whole genome shotgun (WGS) entry which is preliminary data.</text>
</comment>
<keyword evidence="2" id="KW-1185">Reference proteome</keyword>
<evidence type="ECO:0000313" key="1">
    <source>
        <dbReference type="EMBL" id="KAH8011543.1"/>
    </source>
</evidence>
<gene>
    <name evidence="1" type="ORF">K3G42_001525</name>
</gene>